<dbReference type="Gene3D" id="1.10.287.470">
    <property type="entry name" value="Helix hairpin bin"/>
    <property type="match status" value="1"/>
</dbReference>
<dbReference type="Gene3D" id="2.40.50.100">
    <property type="match status" value="1"/>
</dbReference>
<keyword evidence="1" id="KW-0175">Coiled coil</keyword>
<gene>
    <name evidence="2" type="ORF">ACFP81_05615</name>
</gene>
<comment type="caution">
    <text evidence="2">The sequence shown here is derived from an EMBL/GenBank/DDBJ whole genome shotgun (WGS) entry which is preliminary data.</text>
</comment>
<dbReference type="PANTHER" id="PTHR30469:SF15">
    <property type="entry name" value="HLYD FAMILY OF SECRETION PROTEINS"/>
    <property type="match status" value="1"/>
</dbReference>
<dbReference type="RefSeq" id="WP_380082543.1">
    <property type="nucleotide sequence ID" value="NZ_JBHSWD010000001.1"/>
</dbReference>
<dbReference type="SUPFAM" id="SSF111369">
    <property type="entry name" value="HlyD-like secretion proteins"/>
    <property type="match status" value="2"/>
</dbReference>
<evidence type="ECO:0000256" key="1">
    <source>
        <dbReference type="SAM" id="Coils"/>
    </source>
</evidence>
<reference evidence="3" key="1">
    <citation type="journal article" date="2019" name="Int. J. Syst. Evol. Microbiol.">
        <title>The Global Catalogue of Microorganisms (GCM) 10K type strain sequencing project: providing services to taxonomists for standard genome sequencing and annotation.</title>
        <authorList>
            <consortium name="The Broad Institute Genomics Platform"/>
            <consortium name="The Broad Institute Genome Sequencing Center for Infectious Disease"/>
            <person name="Wu L."/>
            <person name="Ma J."/>
        </authorList>
    </citation>
    <scope>NUCLEOTIDE SEQUENCE [LARGE SCALE GENOMIC DNA]</scope>
    <source>
        <strain evidence="3">CGMCC 1.15772</strain>
    </source>
</reference>
<dbReference type="PANTHER" id="PTHR30469">
    <property type="entry name" value="MULTIDRUG RESISTANCE PROTEIN MDTA"/>
    <property type="match status" value="1"/>
</dbReference>
<name>A0ABW1YB61_9DEIO</name>
<sequence length="368" mass="37885">MLRRGGQLRVERTATATLEAGRVSDVAAQASGVVREWQVPEGGRVTTGQVVAVLDDTDYRQALQNAELQAQQARVSLEQTGSSTASAAASLQASVSAAQAGLSRARQDLSGAEAVYAAGGLSLSEVQAARERVAQAESQLAQAQNQLTQNGRGQQGNLELLRAQLRTAEAGVVQAREKLAQTEVKAPFAGIVSEHLVQVGESAGQGSPVFRLVDPASLRASFRVPPADAAELPSGQALNLSYGGQNYVATVLPGERVAGKDRLVPVRARVEGGVDLPLGAGAQVRYRVNLGNGTLIPSRALQVDGGENSVFVAEGNVARRLPVSVVAEAGGDVAVEGISPGAALIYPVPNSLQDGARVSVTPAAGETP</sequence>
<evidence type="ECO:0000313" key="2">
    <source>
        <dbReference type="EMBL" id="MFC6591541.1"/>
    </source>
</evidence>
<dbReference type="Gene3D" id="2.40.30.170">
    <property type="match status" value="1"/>
</dbReference>
<organism evidence="2 3">
    <name type="scientific">Deinococcus lacus</name>
    <dbReference type="NCBI Taxonomy" id="392561"/>
    <lineage>
        <taxon>Bacteria</taxon>
        <taxon>Thermotogati</taxon>
        <taxon>Deinococcota</taxon>
        <taxon>Deinococci</taxon>
        <taxon>Deinococcales</taxon>
        <taxon>Deinococcaceae</taxon>
        <taxon>Deinococcus</taxon>
    </lineage>
</organism>
<protein>
    <submittedName>
        <fullName evidence="2">Efflux RND transporter periplasmic adaptor subunit</fullName>
    </submittedName>
</protein>
<proteinExistence type="predicted"/>
<feature type="coiled-coil region" evidence="1">
    <location>
        <begin position="126"/>
        <end position="185"/>
    </location>
</feature>
<dbReference type="Proteomes" id="UP001596297">
    <property type="component" value="Unassembled WGS sequence"/>
</dbReference>
<keyword evidence="3" id="KW-1185">Reference proteome</keyword>
<dbReference type="EMBL" id="JBHSWD010000001">
    <property type="protein sequence ID" value="MFC6591541.1"/>
    <property type="molecule type" value="Genomic_DNA"/>
</dbReference>
<accession>A0ABW1YB61</accession>
<dbReference type="Gene3D" id="2.40.420.20">
    <property type="match status" value="1"/>
</dbReference>
<evidence type="ECO:0000313" key="3">
    <source>
        <dbReference type="Proteomes" id="UP001596297"/>
    </source>
</evidence>